<dbReference type="Gene3D" id="1.20.5.3730">
    <property type="match status" value="1"/>
</dbReference>
<reference evidence="8" key="1">
    <citation type="submission" date="2025-08" db="UniProtKB">
        <authorList>
            <consortium name="Ensembl"/>
        </authorList>
    </citation>
    <scope>IDENTIFICATION</scope>
</reference>
<name>A0A8C0KG13_CANLU</name>
<evidence type="ECO:0000256" key="6">
    <source>
        <dbReference type="PROSITE-ProRule" id="PRU00302"/>
    </source>
</evidence>
<evidence type="ECO:0000256" key="1">
    <source>
        <dbReference type="ARBA" id="ARBA00022659"/>
    </source>
</evidence>
<feature type="domain" description="Sushi" evidence="7">
    <location>
        <begin position="239"/>
        <end position="306"/>
    </location>
</feature>
<protein>
    <submittedName>
        <fullName evidence="8">Complement component 4 binding protein alpha</fullName>
    </submittedName>
</protein>
<dbReference type="FunFam" id="2.10.70.10:FF:000055">
    <property type="entry name" value="Complement decay-accelerating factor, GPI-anchored"/>
    <property type="match status" value="1"/>
</dbReference>
<reference evidence="8" key="2">
    <citation type="submission" date="2025-09" db="UniProtKB">
        <authorList>
            <consortium name="Ensembl"/>
        </authorList>
    </citation>
    <scope>IDENTIFICATION</scope>
</reference>
<evidence type="ECO:0000259" key="7">
    <source>
        <dbReference type="PROSITE" id="PS50923"/>
    </source>
</evidence>
<keyword evidence="4 6" id="KW-1015">Disulfide bond</keyword>
<dbReference type="CDD" id="cd00033">
    <property type="entry name" value="CCP"/>
    <property type="match status" value="6"/>
</dbReference>
<comment type="caution">
    <text evidence="6">Lacks conserved residue(s) required for the propagation of feature annotation.</text>
</comment>
<dbReference type="SUPFAM" id="SSF57535">
    <property type="entry name" value="Complement control module/SCR domain"/>
    <property type="match status" value="6"/>
</dbReference>
<dbReference type="SMART" id="SM00032">
    <property type="entry name" value="CCP"/>
    <property type="match status" value="6"/>
</dbReference>
<evidence type="ECO:0000256" key="3">
    <source>
        <dbReference type="ARBA" id="ARBA00022737"/>
    </source>
</evidence>
<dbReference type="InterPro" id="IPR035976">
    <property type="entry name" value="Sushi/SCR/CCP_sf"/>
</dbReference>
<dbReference type="Pfam" id="PF18453">
    <property type="entry name" value="C4bp_oligo"/>
    <property type="match status" value="1"/>
</dbReference>
<evidence type="ECO:0000256" key="4">
    <source>
        <dbReference type="ARBA" id="ARBA00023157"/>
    </source>
</evidence>
<dbReference type="InterPro" id="IPR000436">
    <property type="entry name" value="Sushi_SCR_CCP_dom"/>
</dbReference>
<proteinExistence type="predicted"/>
<dbReference type="PANTHER" id="PTHR46393">
    <property type="entry name" value="SUSHI DOMAIN-CONTAINING PROTEIN"/>
    <property type="match status" value="1"/>
</dbReference>
<keyword evidence="1 6" id="KW-0768">Sushi</keyword>
<dbReference type="PROSITE" id="PS50923">
    <property type="entry name" value="SUSHI"/>
    <property type="match status" value="6"/>
</dbReference>
<evidence type="ECO:0000313" key="8">
    <source>
        <dbReference type="Ensembl" id="ENSCAFP00020016202.1"/>
    </source>
</evidence>
<evidence type="ECO:0000256" key="2">
    <source>
        <dbReference type="ARBA" id="ARBA00022729"/>
    </source>
</evidence>
<feature type="disulfide bond" evidence="6">
    <location>
        <begin position="309"/>
        <end position="352"/>
    </location>
</feature>
<dbReference type="Gene3D" id="2.10.70.10">
    <property type="entry name" value="Complement Module, domain 1"/>
    <property type="match status" value="5"/>
</dbReference>
<feature type="disulfide bond" evidence="6">
    <location>
        <begin position="87"/>
        <end position="114"/>
    </location>
</feature>
<keyword evidence="2" id="KW-0732">Signal</keyword>
<feature type="domain" description="Sushi" evidence="7">
    <location>
        <begin position="117"/>
        <end position="178"/>
    </location>
</feature>
<keyword evidence="5" id="KW-0325">Glycoprotein</keyword>
<evidence type="ECO:0000313" key="9">
    <source>
        <dbReference type="Proteomes" id="UP000694391"/>
    </source>
</evidence>
<organism evidence="8 9">
    <name type="scientific">Canis lupus dingo</name>
    <name type="common">dingo</name>
    <dbReference type="NCBI Taxonomy" id="286419"/>
    <lineage>
        <taxon>Eukaryota</taxon>
        <taxon>Metazoa</taxon>
        <taxon>Chordata</taxon>
        <taxon>Craniata</taxon>
        <taxon>Vertebrata</taxon>
        <taxon>Euteleostomi</taxon>
        <taxon>Mammalia</taxon>
        <taxon>Eutheria</taxon>
        <taxon>Laurasiatheria</taxon>
        <taxon>Carnivora</taxon>
        <taxon>Caniformia</taxon>
        <taxon>Canidae</taxon>
        <taxon>Canis</taxon>
    </lineage>
</organism>
<dbReference type="Pfam" id="PF00084">
    <property type="entry name" value="Sushi"/>
    <property type="match status" value="6"/>
</dbReference>
<evidence type="ECO:0000256" key="5">
    <source>
        <dbReference type="ARBA" id="ARBA00023180"/>
    </source>
</evidence>
<dbReference type="Gene3D" id="2.20.28.230">
    <property type="match status" value="1"/>
</dbReference>
<feature type="disulfide bond" evidence="6">
    <location>
        <begin position="209"/>
        <end position="236"/>
    </location>
</feature>
<feature type="domain" description="Sushi" evidence="7">
    <location>
        <begin position="307"/>
        <end position="367"/>
    </location>
</feature>
<dbReference type="GeneTree" id="ENSGT00940000154640"/>
<sequence>MWGNHQVKHLRAPNGILHRNEKMAARPLSRLWKVSDPTLFQMTLVAALLATVLGDCGPPPNLLFAFPMTTVVNQTHFNPGATVKYTCRPGYGRVSYKSSTLTCLDDTWNYSEFCTKRRCKNPGELQNGQVIAKPDHLFGSHLEFVCSEGYILIGPATSYCEIQDKGVDWSDPLPLCIKIICSRPEVRNGKIISGLRPTYNYQNNMVFECNEGYILKGSKLIYCGEDGEWNPPPPTCELNSCPELPNIPNAYWERQNSFLSKKQQMFSIGTTLSYRCHFGYEPASDGPTTLTCQKNLTWTPHIECKEICCPVPKLENGEIIRSRTSSRNNCTYFLGDTILYKCYKKYQRESRCQGDGTWNPKTPTCDESKSLWNFMLFFSFLFFFLNLNSISQNLLSSLCLKPEIAHATLSMDKDQYIQSENVTIQCDSKYKLVGPQSITCLESRTWYPEMPKCEWVNYLIDCRKTMQCLPNPEDVKMALEIYKLSLDIELLELQRDRAKESTVKIIAFSLPWGGGGQLYHIKKQKHKQNWIASVVSC</sequence>
<feature type="domain" description="Sushi" evidence="7">
    <location>
        <begin position="397"/>
        <end position="455"/>
    </location>
</feature>
<dbReference type="InterPro" id="IPR040514">
    <property type="entry name" value="C4bp_oligo"/>
</dbReference>
<feature type="domain" description="Sushi" evidence="7">
    <location>
        <begin position="54"/>
        <end position="116"/>
    </location>
</feature>
<keyword evidence="9" id="KW-1185">Reference proteome</keyword>
<gene>
    <name evidence="8" type="primary">C4BPA</name>
</gene>
<keyword evidence="3" id="KW-0677">Repeat</keyword>
<feature type="disulfide bond" evidence="6">
    <location>
        <begin position="426"/>
        <end position="453"/>
    </location>
</feature>
<dbReference type="PANTHER" id="PTHR46393:SF7">
    <property type="entry name" value="COMPLEMENT C2"/>
    <property type="match status" value="1"/>
</dbReference>
<accession>A0A8C0KG13</accession>
<feature type="domain" description="Sushi" evidence="7">
    <location>
        <begin position="179"/>
        <end position="238"/>
    </location>
</feature>
<dbReference type="Proteomes" id="UP000694391">
    <property type="component" value="Unplaced"/>
</dbReference>
<dbReference type="Ensembl" id="ENSCAFT00020018802.1">
    <property type="protein sequence ID" value="ENSCAFP00020016202.1"/>
    <property type="gene ID" value="ENSCAFG00020012947.1"/>
</dbReference>
<dbReference type="FunFam" id="2.10.70.10:FF:000014">
    <property type="entry name" value="Membrane cofactor protein"/>
    <property type="match status" value="2"/>
</dbReference>
<dbReference type="AlphaFoldDB" id="A0A8C0KG13"/>